<dbReference type="SFLD" id="SFLDG01125">
    <property type="entry name" value="C1.1:_Acid_Phosphatase_Like"/>
    <property type="match status" value="1"/>
</dbReference>
<dbReference type="RefSeq" id="WP_089372223.1">
    <property type="nucleotide sequence ID" value="NZ_BMEP01000008.1"/>
</dbReference>
<dbReference type="InterPro" id="IPR005519">
    <property type="entry name" value="Acid_phosphat_B-like"/>
</dbReference>
<keyword evidence="3" id="KW-1185">Reference proteome</keyword>
<protein>
    <submittedName>
        <fullName evidence="2">5'-nucleotidase, lipoprotein e(P4) family</fullName>
    </submittedName>
</protein>
<dbReference type="InterPro" id="IPR006423">
    <property type="entry name" value="Lipo_e_P4"/>
</dbReference>
<organism evidence="2 3">
    <name type="scientific">Dokdonia pacifica</name>
    <dbReference type="NCBI Taxonomy" id="1627892"/>
    <lineage>
        <taxon>Bacteria</taxon>
        <taxon>Pseudomonadati</taxon>
        <taxon>Bacteroidota</taxon>
        <taxon>Flavobacteriia</taxon>
        <taxon>Flavobacteriales</taxon>
        <taxon>Flavobacteriaceae</taxon>
        <taxon>Dokdonia</taxon>
    </lineage>
</organism>
<evidence type="ECO:0000256" key="1">
    <source>
        <dbReference type="ARBA" id="ARBA00022729"/>
    </source>
</evidence>
<dbReference type="InterPro" id="IPR036412">
    <property type="entry name" value="HAD-like_sf"/>
</dbReference>
<dbReference type="SFLD" id="SFLDS00003">
    <property type="entry name" value="Haloacid_Dehalogenase"/>
    <property type="match status" value="1"/>
</dbReference>
<dbReference type="SUPFAM" id="SSF56784">
    <property type="entry name" value="HAD-like"/>
    <property type="match status" value="1"/>
</dbReference>
<dbReference type="CDD" id="cd07534">
    <property type="entry name" value="HAD_CAP"/>
    <property type="match status" value="1"/>
</dbReference>
<dbReference type="Proteomes" id="UP000198379">
    <property type="component" value="Unassembled WGS sequence"/>
</dbReference>
<evidence type="ECO:0000313" key="2">
    <source>
        <dbReference type="EMBL" id="SNR95006.1"/>
    </source>
</evidence>
<proteinExistence type="predicted"/>
<dbReference type="EMBL" id="FZNY01000004">
    <property type="protein sequence ID" value="SNR95006.1"/>
    <property type="molecule type" value="Genomic_DNA"/>
</dbReference>
<dbReference type="PIRSF" id="PIRSF019271">
    <property type="entry name" value="Acid_Ptase_C"/>
    <property type="match status" value="1"/>
</dbReference>
<dbReference type="OrthoDB" id="395856at2"/>
<keyword evidence="1" id="KW-0732">Signal</keyword>
<dbReference type="NCBIfam" id="TIGR01533">
    <property type="entry name" value="lipo_e_P4"/>
    <property type="match status" value="1"/>
</dbReference>
<dbReference type="PROSITE" id="PS51257">
    <property type="entry name" value="PROKAR_LIPOPROTEIN"/>
    <property type="match status" value="1"/>
</dbReference>
<dbReference type="Pfam" id="PF03767">
    <property type="entry name" value="Acid_phosphat_B"/>
    <property type="match status" value="1"/>
</dbReference>
<evidence type="ECO:0000313" key="3">
    <source>
        <dbReference type="Proteomes" id="UP000198379"/>
    </source>
</evidence>
<reference evidence="2 3" key="1">
    <citation type="submission" date="2017-06" db="EMBL/GenBank/DDBJ databases">
        <authorList>
            <person name="Kim H.J."/>
            <person name="Triplett B.A."/>
        </authorList>
    </citation>
    <scope>NUCLEOTIDE SEQUENCE [LARGE SCALE GENOMIC DNA]</scope>
    <source>
        <strain evidence="2 3">DSM 25597</strain>
    </source>
</reference>
<dbReference type="GO" id="GO:0009279">
    <property type="term" value="C:cell outer membrane"/>
    <property type="evidence" value="ECO:0007669"/>
    <property type="project" value="InterPro"/>
</dbReference>
<dbReference type="PANTHER" id="PTHR31284">
    <property type="entry name" value="ACID PHOSPHATASE-LIKE PROTEIN"/>
    <property type="match status" value="1"/>
</dbReference>
<gene>
    <name evidence="2" type="ORF">SAMN06265376_104439</name>
</gene>
<sequence>MKNSCLILLFILLSGCRTSHLKNNNQNNFGNKIPIREHSIQSVLWQQHSAEYKALCHQAFNLAQLQLDNILLQKNKQGKPLAIITDIDETLLNNSPFNAKLIETDKNYSKENWIKWGLLEKATPIPGSLEFFKYAESKGVQIFYISNRYLIQEKETKKNLIKLGFPFIDQKHILLREKTSGKQERRQEVLKENSVIMLIGDNLSDFDDLFDNKPTSERNKIVDNLRNKFGKEFIVLPNPMYGDWETKGIYEGNYNWSSTQKDSIRRVKLISY</sequence>
<dbReference type="Gene3D" id="3.40.50.1000">
    <property type="entry name" value="HAD superfamily/HAD-like"/>
    <property type="match status" value="1"/>
</dbReference>
<dbReference type="PANTHER" id="PTHR31284:SF10">
    <property type="entry name" value="ACID PHOSPHATASE-LIKE PROTEIN"/>
    <property type="match status" value="1"/>
</dbReference>
<name>A0A239AH57_9FLAO</name>
<accession>A0A239AH57</accession>
<dbReference type="InterPro" id="IPR023214">
    <property type="entry name" value="HAD_sf"/>
</dbReference>
<dbReference type="AlphaFoldDB" id="A0A239AH57"/>
<keyword evidence="2" id="KW-0449">Lipoprotein</keyword>